<name>A0AAN9IRS6_CLITE</name>
<feature type="coiled-coil region" evidence="1">
    <location>
        <begin position="282"/>
        <end position="323"/>
    </location>
</feature>
<dbReference type="PANTHER" id="PTHR33476">
    <property type="entry name" value="EMB|CAB62613.1"/>
    <property type="match status" value="1"/>
</dbReference>
<evidence type="ECO:0000313" key="5">
    <source>
        <dbReference type="Proteomes" id="UP001359559"/>
    </source>
</evidence>
<comment type="caution">
    <text evidence="4">The sequence shown here is derived from an EMBL/GenBank/DDBJ whole genome shotgun (WGS) entry which is preliminary data.</text>
</comment>
<dbReference type="Proteomes" id="UP001359559">
    <property type="component" value="Unassembled WGS sequence"/>
</dbReference>
<evidence type="ECO:0000256" key="1">
    <source>
        <dbReference type="SAM" id="Coils"/>
    </source>
</evidence>
<organism evidence="4 5">
    <name type="scientific">Clitoria ternatea</name>
    <name type="common">Butterfly pea</name>
    <dbReference type="NCBI Taxonomy" id="43366"/>
    <lineage>
        <taxon>Eukaryota</taxon>
        <taxon>Viridiplantae</taxon>
        <taxon>Streptophyta</taxon>
        <taxon>Embryophyta</taxon>
        <taxon>Tracheophyta</taxon>
        <taxon>Spermatophyta</taxon>
        <taxon>Magnoliopsida</taxon>
        <taxon>eudicotyledons</taxon>
        <taxon>Gunneridae</taxon>
        <taxon>Pentapetalae</taxon>
        <taxon>rosids</taxon>
        <taxon>fabids</taxon>
        <taxon>Fabales</taxon>
        <taxon>Fabaceae</taxon>
        <taxon>Papilionoideae</taxon>
        <taxon>50 kb inversion clade</taxon>
        <taxon>NPAAA clade</taxon>
        <taxon>indigoferoid/millettioid clade</taxon>
        <taxon>Phaseoleae</taxon>
        <taxon>Clitoria</taxon>
    </lineage>
</organism>
<keyword evidence="3" id="KW-0732">Signal</keyword>
<protein>
    <submittedName>
        <fullName evidence="4">Uncharacterized protein</fullName>
    </submittedName>
</protein>
<feature type="signal peptide" evidence="3">
    <location>
        <begin position="1"/>
        <end position="18"/>
    </location>
</feature>
<proteinExistence type="predicted"/>
<evidence type="ECO:0000256" key="2">
    <source>
        <dbReference type="SAM" id="MobiDB-lite"/>
    </source>
</evidence>
<dbReference type="PANTHER" id="PTHR33476:SF4">
    <property type="entry name" value="POLAR LOCALIZATION DURING ASYMMETRIC DIVISION AND PROTEIN"/>
    <property type="match status" value="1"/>
</dbReference>
<accession>A0AAN9IRS6</accession>
<keyword evidence="5" id="KW-1185">Reference proteome</keyword>
<dbReference type="InterPro" id="IPR040348">
    <property type="entry name" value="POLAR-like"/>
</dbReference>
<sequence length="446" mass="50457">MWHLLIAAAIAGSTGLVAKHFLTHKALPKTKHSKIETTRTSAATSQSPKHGTTIAKVQLRSSVTEEHRRSASSFKRSKTINNHITPFSSSRDRSLFGWGVGFGIMWMMAGKAEMKELAKNVDKIAKVVEELKCEINRRKPSCANQNLDYVGKFGMESCQMSGRDEALIMPKKTKSELRYPDVKFWSRPLNCNGECGSSVLTDESDPLVFEMDKLEAELEFELQKLPGPNIDTNCNEEIRPMLDEVKFPNKGCHRTDDRNFHSGQYNGISASELNQKLCQLLIEQQKNQIVDLESELNLAQSKLHEKEAELQALKNCVKLLTELPQSTVSGMIVYDESETHKETSVWDSDTVDSESKPSVVGVKRRPVDSESFDYYTKSDSDLYEHTKMLTTLYDGDTRDCGHVNIVIDLGNFIECHSDLIHRLSSRVPETEILLTWKLHCWEIEIT</sequence>
<feature type="chain" id="PRO_5043032659" evidence="3">
    <location>
        <begin position="19"/>
        <end position="446"/>
    </location>
</feature>
<dbReference type="GO" id="GO:0008356">
    <property type="term" value="P:asymmetric cell division"/>
    <property type="evidence" value="ECO:0007669"/>
    <property type="project" value="InterPro"/>
</dbReference>
<evidence type="ECO:0000313" key="4">
    <source>
        <dbReference type="EMBL" id="KAK7285085.1"/>
    </source>
</evidence>
<dbReference type="AlphaFoldDB" id="A0AAN9IRS6"/>
<feature type="compositionally biased region" description="Polar residues" evidence="2">
    <location>
        <begin position="38"/>
        <end position="50"/>
    </location>
</feature>
<dbReference type="EMBL" id="JAYKXN010000005">
    <property type="protein sequence ID" value="KAK7285085.1"/>
    <property type="molecule type" value="Genomic_DNA"/>
</dbReference>
<gene>
    <name evidence="4" type="ORF">RJT34_19843</name>
</gene>
<evidence type="ECO:0000256" key="3">
    <source>
        <dbReference type="SAM" id="SignalP"/>
    </source>
</evidence>
<reference evidence="4 5" key="1">
    <citation type="submission" date="2024-01" db="EMBL/GenBank/DDBJ databases">
        <title>The genomes of 5 underutilized Papilionoideae crops provide insights into root nodulation and disease resistance.</title>
        <authorList>
            <person name="Yuan L."/>
        </authorList>
    </citation>
    <scope>NUCLEOTIDE SEQUENCE [LARGE SCALE GENOMIC DNA]</scope>
    <source>
        <strain evidence="4">LY-2023</strain>
        <tissue evidence="4">Leaf</tissue>
    </source>
</reference>
<feature type="region of interest" description="Disordered" evidence="2">
    <location>
        <begin position="32"/>
        <end position="53"/>
    </location>
</feature>
<keyword evidence="1" id="KW-0175">Coiled coil</keyword>